<evidence type="ECO:0000256" key="1">
    <source>
        <dbReference type="SAM" id="Phobius"/>
    </source>
</evidence>
<evidence type="ECO:0000313" key="3">
    <source>
        <dbReference type="Proteomes" id="UP001418222"/>
    </source>
</evidence>
<keyword evidence="1" id="KW-0812">Transmembrane</keyword>
<dbReference type="GO" id="GO:0042773">
    <property type="term" value="P:ATP synthesis coupled electron transport"/>
    <property type="evidence" value="ECO:0007669"/>
    <property type="project" value="InterPro"/>
</dbReference>
<dbReference type="GO" id="GO:0015990">
    <property type="term" value="P:electron transport coupled proton transport"/>
    <property type="evidence" value="ECO:0007669"/>
    <property type="project" value="TreeGrafter"/>
</dbReference>
<keyword evidence="1" id="KW-1133">Transmembrane helix</keyword>
<feature type="transmembrane region" description="Helical" evidence="1">
    <location>
        <begin position="39"/>
        <end position="61"/>
    </location>
</feature>
<name>A0AAP0C1T7_9ASPA</name>
<evidence type="ECO:0000313" key="2">
    <source>
        <dbReference type="EMBL" id="KAK8956857.1"/>
    </source>
</evidence>
<organism evidence="2 3">
    <name type="scientific">Platanthera zijinensis</name>
    <dbReference type="NCBI Taxonomy" id="2320716"/>
    <lineage>
        <taxon>Eukaryota</taxon>
        <taxon>Viridiplantae</taxon>
        <taxon>Streptophyta</taxon>
        <taxon>Embryophyta</taxon>
        <taxon>Tracheophyta</taxon>
        <taxon>Spermatophyta</taxon>
        <taxon>Magnoliopsida</taxon>
        <taxon>Liliopsida</taxon>
        <taxon>Asparagales</taxon>
        <taxon>Orchidaceae</taxon>
        <taxon>Orchidoideae</taxon>
        <taxon>Orchideae</taxon>
        <taxon>Orchidinae</taxon>
        <taxon>Platanthera</taxon>
    </lineage>
</organism>
<dbReference type="GO" id="GO:0003954">
    <property type="term" value="F:NADH dehydrogenase activity"/>
    <property type="evidence" value="ECO:0007669"/>
    <property type="project" value="TreeGrafter"/>
</dbReference>
<dbReference type="GO" id="GO:0009507">
    <property type="term" value="C:chloroplast"/>
    <property type="evidence" value="ECO:0007669"/>
    <property type="project" value="TreeGrafter"/>
</dbReference>
<dbReference type="GO" id="GO:0008137">
    <property type="term" value="F:NADH dehydrogenase (ubiquinone) activity"/>
    <property type="evidence" value="ECO:0007669"/>
    <property type="project" value="InterPro"/>
</dbReference>
<dbReference type="GO" id="GO:0048039">
    <property type="term" value="F:ubiquinone binding"/>
    <property type="evidence" value="ECO:0007669"/>
    <property type="project" value="TreeGrafter"/>
</dbReference>
<dbReference type="AlphaFoldDB" id="A0AAP0C1T7"/>
<dbReference type="EMBL" id="JBBWWQ010000001">
    <property type="protein sequence ID" value="KAK8956857.1"/>
    <property type="molecule type" value="Genomic_DNA"/>
</dbReference>
<dbReference type="PANTHER" id="PTHR43507">
    <property type="entry name" value="NADH-UBIQUINONE OXIDOREDUCTASE CHAIN 4"/>
    <property type="match status" value="1"/>
</dbReference>
<dbReference type="InterPro" id="IPR003918">
    <property type="entry name" value="NADH_UbQ_OxRdtase"/>
</dbReference>
<sequence>MTFVFYYHFQLYDTLTQLKEDSKCINIFYFNWRLGIDGLSIGPILLIRFITTLATLVAWPVTQNSQFFYFLILAMYNGQIGIFSSRDLLPFSSCGN</sequence>
<dbReference type="PANTHER" id="PTHR43507:SF21">
    <property type="entry name" value="NAD(P)H-QUINONE OXIDOREDUCTASE CHAIN 4, CHLOROPLASTIC"/>
    <property type="match status" value="1"/>
</dbReference>
<feature type="transmembrane region" description="Helical" evidence="1">
    <location>
        <begin position="67"/>
        <end position="83"/>
    </location>
</feature>
<keyword evidence="1" id="KW-0472">Membrane</keyword>
<comment type="caution">
    <text evidence="2">The sequence shown here is derived from an EMBL/GenBank/DDBJ whole genome shotgun (WGS) entry which is preliminary data.</text>
</comment>
<accession>A0AAP0C1T7</accession>
<keyword evidence="3" id="KW-1185">Reference proteome</keyword>
<gene>
    <name evidence="2" type="ORF">KSP39_PZI001049</name>
</gene>
<proteinExistence type="predicted"/>
<reference evidence="2 3" key="1">
    <citation type="journal article" date="2022" name="Nat. Plants">
        <title>Genomes of leafy and leafless Platanthera orchids illuminate the evolution of mycoheterotrophy.</title>
        <authorList>
            <person name="Li M.H."/>
            <person name="Liu K.W."/>
            <person name="Li Z."/>
            <person name="Lu H.C."/>
            <person name="Ye Q.L."/>
            <person name="Zhang D."/>
            <person name="Wang J.Y."/>
            <person name="Li Y.F."/>
            <person name="Zhong Z.M."/>
            <person name="Liu X."/>
            <person name="Yu X."/>
            <person name="Liu D.K."/>
            <person name="Tu X.D."/>
            <person name="Liu B."/>
            <person name="Hao Y."/>
            <person name="Liao X.Y."/>
            <person name="Jiang Y.T."/>
            <person name="Sun W.H."/>
            <person name="Chen J."/>
            <person name="Chen Y.Q."/>
            <person name="Ai Y."/>
            <person name="Zhai J.W."/>
            <person name="Wu S.S."/>
            <person name="Zhou Z."/>
            <person name="Hsiao Y.Y."/>
            <person name="Wu W.L."/>
            <person name="Chen Y.Y."/>
            <person name="Lin Y.F."/>
            <person name="Hsu J.L."/>
            <person name="Li C.Y."/>
            <person name="Wang Z.W."/>
            <person name="Zhao X."/>
            <person name="Zhong W.Y."/>
            <person name="Ma X.K."/>
            <person name="Ma L."/>
            <person name="Huang J."/>
            <person name="Chen G.Z."/>
            <person name="Huang M.Z."/>
            <person name="Huang L."/>
            <person name="Peng D.H."/>
            <person name="Luo Y.B."/>
            <person name="Zou S.Q."/>
            <person name="Chen S.P."/>
            <person name="Lan S."/>
            <person name="Tsai W.C."/>
            <person name="Van de Peer Y."/>
            <person name="Liu Z.J."/>
        </authorList>
    </citation>
    <scope>NUCLEOTIDE SEQUENCE [LARGE SCALE GENOMIC DNA]</scope>
    <source>
        <strain evidence="2">Lor287</strain>
    </source>
</reference>
<dbReference type="Proteomes" id="UP001418222">
    <property type="component" value="Unassembled WGS sequence"/>
</dbReference>
<protein>
    <submittedName>
        <fullName evidence="2">Uncharacterized protein</fullName>
    </submittedName>
</protein>